<name>A0A4S3J5Z3_9EURO</name>
<reference evidence="1 2" key="1">
    <citation type="submission" date="2019-03" db="EMBL/GenBank/DDBJ databases">
        <title>The genome sequence of a newly discovered highly antifungal drug resistant Aspergillus species, Aspergillus tanneri NIH 1004.</title>
        <authorList>
            <person name="Mounaud S."/>
            <person name="Singh I."/>
            <person name="Joardar V."/>
            <person name="Pakala S."/>
            <person name="Pakala S."/>
            <person name="Venepally P."/>
            <person name="Hoover J."/>
            <person name="Nierman W."/>
            <person name="Chung J."/>
            <person name="Losada L."/>
        </authorList>
    </citation>
    <scope>NUCLEOTIDE SEQUENCE [LARGE SCALE GENOMIC DNA]</scope>
    <source>
        <strain evidence="1 2">NIH1004</strain>
    </source>
</reference>
<sequence length="32" mass="3524">MTITTSGDVNYRAITHVTGIHLKSPANYISDF</sequence>
<proteinExistence type="predicted"/>
<dbReference type="VEuPathDB" id="FungiDB:EYZ11_010193"/>
<keyword evidence="2" id="KW-1185">Reference proteome</keyword>
<accession>A0A4S3J5Z3</accession>
<organism evidence="1 2">
    <name type="scientific">Aspergillus tanneri</name>
    <dbReference type="NCBI Taxonomy" id="1220188"/>
    <lineage>
        <taxon>Eukaryota</taxon>
        <taxon>Fungi</taxon>
        <taxon>Dikarya</taxon>
        <taxon>Ascomycota</taxon>
        <taxon>Pezizomycotina</taxon>
        <taxon>Eurotiomycetes</taxon>
        <taxon>Eurotiomycetidae</taxon>
        <taxon>Eurotiales</taxon>
        <taxon>Aspergillaceae</taxon>
        <taxon>Aspergillus</taxon>
        <taxon>Aspergillus subgen. Circumdati</taxon>
    </lineage>
</organism>
<evidence type="ECO:0000313" key="1">
    <source>
        <dbReference type="EMBL" id="THC90340.1"/>
    </source>
</evidence>
<protein>
    <submittedName>
        <fullName evidence="1">Uncharacterized protein</fullName>
    </submittedName>
</protein>
<gene>
    <name evidence="1" type="ORF">EYZ11_010193</name>
</gene>
<comment type="caution">
    <text evidence="1">The sequence shown here is derived from an EMBL/GenBank/DDBJ whole genome shotgun (WGS) entry which is preliminary data.</text>
</comment>
<evidence type="ECO:0000313" key="2">
    <source>
        <dbReference type="Proteomes" id="UP000308092"/>
    </source>
</evidence>
<dbReference type="Proteomes" id="UP000308092">
    <property type="component" value="Unassembled WGS sequence"/>
</dbReference>
<dbReference type="EMBL" id="SOSA01000531">
    <property type="protein sequence ID" value="THC90340.1"/>
    <property type="molecule type" value="Genomic_DNA"/>
</dbReference>
<dbReference type="AlphaFoldDB" id="A0A4S3J5Z3"/>